<proteinExistence type="predicted"/>
<dbReference type="Proteomes" id="UP000225322">
    <property type="component" value="Segment"/>
</dbReference>
<evidence type="ECO:0000313" key="3">
    <source>
        <dbReference type="Proteomes" id="UP000225322"/>
    </source>
</evidence>
<keyword evidence="3" id="KW-1185">Reference proteome</keyword>
<organism evidence="2 3">
    <name type="scientific">Caulobacter phage Sansa</name>
    <dbReference type="NCBI Taxonomy" id="1675600"/>
    <lineage>
        <taxon>Viruses</taxon>
        <taxon>Duplodnaviria</taxon>
        <taxon>Heunggongvirae</taxon>
        <taxon>Uroviricota</taxon>
        <taxon>Caudoviricetes</taxon>
        <taxon>Sansavirus</taxon>
        <taxon>Sansavirus sansa</taxon>
        <taxon>Caulobacter virus Sansa</taxon>
    </lineage>
</organism>
<name>A0A0K1LLP1_9CAUD</name>
<accession>A0A0K1LLP1</accession>
<evidence type="ECO:0000313" key="2">
    <source>
        <dbReference type="EMBL" id="AKU43417.1"/>
    </source>
</evidence>
<protein>
    <submittedName>
        <fullName evidence="2">Uncharacterized protein</fullName>
    </submittedName>
</protein>
<gene>
    <name evidence="2" type="ORF">CPT_Sansa13</name>
</gene>
<feature type="region of interest" description="Disordered" evidence="1">
    <location>
        <begin position="136"/>
        <end position="180"/>
    </location>
</feature>
<sequence length="180" mass="19308">MKLFSEGVRVEIGKTSNQTKITDLATGELVENLIGMAMEIDGNNRTDRPVLILVIGDVDMTVENDRVDYQVDAGLLQRIAEFNGFDLVPKPEPVADVEDDEPELVAASVSTEVIKPDLVEELETIPSLRNDAVQVSAATEHQAGQPVGRGTNILKGGIGGLSEDLGTDEIPRSLDTSDPV</sequence>
<evidence type="ECO:0000256" key="1">
    <source>
        <dbReference type="SAM" id="MobiDB-lite"/>
    </source>
</evidence>
<reference evidence="2 3" key="1">
    <citation type="journal article" date="2015" name="Genome Announc.">
        <title>Complete Genome Sequence of Caulobacter crescentus Siphophage Sansa.</title>
        <authorList>
            <person name="Vara L."/>
            <person name="Kane A.A."/>
            <person name="Cahill J.L."/>
            <person name="Rasche E.S."/>
            <person name="Kuty Everett G.F."/>
        </authorList>
    </citation>
    <scope>NUCLEOTIDE SEQUENCE [LARGE SCALE GENOMIC DNA]</scope>
</reference>
<dbReference type="EMBL" id="KT001913">
    <property type="protein sequence ID" value="AKU43417.1"/>
    <property type="molecule type" value="Genomic_DNA"/>
</dbReference>